<organism evidence="3 4">
    <name type="scientific">Seiridium cardinale</name>
    <dbReference type="NCBI Taxonomy" id="138064"/>
    <lineage>
        <taxon>Eukaryota</taxon>
        <taxon>Fungi</taxon>
        <taxon>Dikarya</taxon>
        <taxon>Ascomycota</taxon>
        <taxon>Pezizomycotina</taxon>
        <taxon>Sordariomycetes</taxon>
        <taxon>Xylariomycetidae</taxon>
        <taxon>Amphisphaeriales</taxon>
        <taxon>Sporocadaceae</taxon>
        <taxon>Seiridium</taxon>
    </lineage>
</organism>
<accession>A0ABR2XY92</accession>
<dbReference type="EMBL" id="JARVKM010000015">
    <property type="protein sequence ID" value="KAK9778614.1"/>
    <property type="molecule type" value="Genomic_DNA"/>
</dbReference>
<dbReference type="PANTHER" id="PTHR10039:SF5">
    <property type="entry name" value="NACHT DOMAIN-CONTAINING PROTEIN"/>
    <property type="match status" value="1"/>
</dbReference>
<dbReference type="InterPro" id="IPR056884">
    <property type="entry name" value="NPHP3-like_N"/>
</dbReference>
<name>A0ABR2XY92_9PEZI</name>
<dbReference type="Pfam" id="PF24883">
    <property type="entry name" value="NPHP3_N"/>
    <property type="match status" value="1"/>
</dbReference>
<keyword evidence="1" id="KW-0677">Repeat</keyword>
<gene>
    <name evidence="3" type="ORF">SCAR479_04636</name>
</gene>
<evidence type="ECO:0000256" key="1">
    <source>
        <dbReference type="ARBA" id="ARBA00022737"/>
    </source>
</evidence>
<comment type="caution">
    <text evidence="3">The sequence shown here is derived from an EMBL/GenBank/DDBJ whole genome shotgun (WGS) entry which is preliminary data.</text>
</comment>
<protein>
    <submittedName>
        <fullName evidence="3">NACHT domain-containing protein</fullName>
    </submittedName>
</protein>
<dbReference type="PANTHER" id="PTHR10039">
    <property type="entry name" value="AMELOGENIN"/>
    <property type="match status" value="1"/>
</dbReference>
<evidence type="ECO:0000313" key="3">
    <source>
        <dbReference type="EMBL" id="KAK9778614.1"/>
    </source>
</evidence>
<dbReference type="Gene3D" id="3.40.50.300">
    <property type="entry name" value="P-loop containing nucleotide triphosphate hydrolases"/>
    <property type="match status" value="1"/>
</dbReference>
<dbReference type="Proteomes" id="UP001465668">
    <property type="component" value="Unassembled WGS sequence"/>
</dbReference>
<evidence type="ECO:0000313" key="4">
    <source>
        <dbReference type="Proteomes" id="UP001465668"/>
    </source>
</evidence>
<evidence type="ECO:0000259" key="2">
    <source>
        <dbReference type="Pfam" id="PF24883"/>
    </source>
</evidence>
<proteinExistence type="predicted"/>
<keyword evidence="4" id="KW-1185">Reference proteome</keyword>
<sequence>MIDSLIITYSSKVWRLTFYWHTDIRVSPGSNGSVEKISTQLESIGVKTNDIANATDAKDRRIEESLDITKSIYLKPRILRSIQVQEVGNDTFRWLFDGPNYLLEKVPTLKTTLVDCLRSGSGILHVVGKAGAGMSTLVKFICEEADTKSMLHEWAGSSQMKLVFSKFFFWKVTMNAEQKTLKGLVRSLLHDLPEQVPSLVLQLFLKHSANDGKVLGGSDKFQLSDRETKTALDSMMRQPEVFNDMQLRLCFFIDDLDEFEQGYRLQRETQHDLARQLQAWAENSRGNIKMCSIQARHTHYLLMC</sequence>
<dbReference type="InterPro" id="IPR027417">
    <property type="entry name" value="P-loop_NTPase"/>
</dbReference>
<feature type="domain" description="Nephrocystin 3-like N-terminal" evidence="2">
    <location>
        <begin position="119"/>
        <end position="291"/>
    </location>
</feature>
<reference evidence="3 4" key="1">
    <citation type="submission" date="2024-02" db="EMBL/GenBank/DDBJ databases">
        <title>First draft genome assembly of two strains of Seiridium cardinale.</title>
        <authorList>
            <person name="Emiliani G."/>
            <person name="Scali E."/>
        </authorList>
    </citation>
    <scope>NUCLEOTIDE SEQUENCE [LARGE SCALE GENOMIC DNA]</scope>
    <source>
        <strain evidence="3 4">BM-138-000479</strain>
    </source>
</reference>